<dbReference type="Proteomes" id="UP000799772">
    <property type="component" value="Unassembled WGS sequence"/>
</dbReference>
<keyword evidence="1" id="KW-0862">Zinc</keyword>
<dbReference type="Gene3D" id="3.30.40.10">
    <property type="entry name" value="Zinc/RING finger domain, C3HC4 (zinc finger)"/>
    <property type="match status" value="1"/>
</dbReference>
<evidence type="ECO:0000256" key="1">
    <source>
        <dbReference type="PROSITE-ProRule" id="PRU00175"/>
    </source>
</evidence>
<evidence type="ECO:0000313" key="4">
    <source>
        <dbReference type="Proteomes" id="UP000799772"/>
    </source>
</evidence>
<gene>
    <name evidence="3" type="ORF">NA57DRAFT_57565</name>
</gene>
<keyword evidence="1" id="KW-0479">Metal-binding</keyword>
<dbReference type="GO" id="GO:0016567">
    <property type="term" value="P:protein ubiquitination"/>
    <property type="evidence" value="ECO:0007669"/>
    <property type="project" value="InterPro"/>
</dbReference>
<dbReference type="GO" id="GO:0016740">
    <property type="term" value="F:transferase activity"/>
    <property type="evidence" value="ECO:0007669"/>
    <property type="project" value="InterPro"/>
</dbReference>
<evidence type="ECO:0000313" key="3">
    <source>
        <dbReference type="EMBL" id="KAF2098411.1"/>
    </source>
</evidence>
<keyword evidence="1" id="KW-0863">Zinc-finger</keyword>
<dbReference type="Pfam" id="PF13639">
    <property type="entry name" value="zf-RING_2"/>
    <property type="match status" value="1"/>
</dbReference>
<dbReference type="PANTHER" id="PTHR46592">
    <property type="entry name" value="RING-H2 FINGER PROTEIN ATL67"/>
    <property type="match status" value="1"/>
</dbReference>
<dbReference type="AlphaFoldDB" id="A0A9P4M554"/>
<evidence type="ECO:0000259" key="2">
    <source>
        <dbReference type="PROSITE" id="PS50089"/>
    </source>
</evidence>
<accession>A0A9P4M554</accession>
<reference evidence="3" key="1">
    <citation type="journal article" date="2020" name="Stud. Mycol.">
        <title>101 Dothideomycetes genomes: a test case for predicting lifestyles and emergence of pathogens.</title>
        <authorList>
            <person name="Haridas S."/>
            <person name="Albert R."/>
            <person name="Binder M."/>
            <person name="Bloem J."/>
            <person name="Labutti K."/>
            <person name="Salamov A."/>
            <person name="Andreopoulos B."/>
            <person name="Baker S."/>
            <person name="Barry K."/>
            <person name="Bills G."/>
            <person name="Bluhm B."/>
            <person name="Cannon C."/>
            <person name="Castanera R."/>
            <person name="Culley D."/>
            <person name="Daum C."/>
            <person name="Ezra D."/>
            <person name="Gonzalez J."/>
            <person name="Henrissat B."/>
            <person name="Kuo A."/>
            <person name="Liang C."/>
            <person name="Lipzen A."/>
            <person name="Lutzoni F."/>
            <person name="Magnuson J."/>
            <person name="Mondo S."/>
            <person name="Nolan M."/>
            <person name="Ohm R."/>
            <person name="Pangilinan J."/>
            <person name="Park H.-J."/>
            <person name="Ramirez L."/>
            <person name="Alfaro M."/>
            <person name="Sun H."/>
            <person name="Tritt A."/>
            <person name="Yoshinaga Y."/>
            <person name="Zwiers L.-H."/>
            <person name="Turgeon B."/>
            <person name="Goodwin S."/>
            <person name="Spatafora J."/>
            <person name="Crous P."/>
            <person name="Grigoriev I."/>
        </authorList>
    </citation>
    <scope>NUCLEOTIDE SEQUENCE</scope>
    <source>
        <strain evidence="3">CBS 133067</strain>
    </source>
</reference>
<dbReference type="InterPro" id="IPR044289">
    <property type="entry name" value="ATL67-70"/>
</dbReference>
<comment type="caution">
    <text evidence="3">The sequence shown here is derived from an EMBL/GenBank/DDBJ whole genome shotgun (WGS) entry which is preliminary data.</text>
</comment>
<dbReference type="PANTHER" id="PTHR46592:SF6">
    <property type="entry name" value="RING-H2 FINGER PROTEIN ATL67"/>
    <property type="match status" value="1"/>
</dbReference>
<dbReference type="InterPro" id="IPR013083">
    <property type="entry name" value="Znf_RING/FYVE/PHD"/>
</dbReference>
<organism evidence="3 4">
    <name type="scientific">Rhizodiscina lignyota</name>
    <dbReference type="NCBI Taxonomy" id="1504668"/>
    <lineage>
        <taxon>Eukaryota</taxon>
        <taxon>Fungi</taxon>
        <taxon>Dikarya</taxon>
        <taxon>Ascomycota</taxon>
        <taxon>Pezizomycotina</taxon>
        <taxon>Dothideomycetes</taxon>
        <taxon>Pleosporomycetidae</taxon>
        <taxon>Aulographales</taxon>
        <taxon>Rhizodiscinaceae</taxon>
        <taxon>Rhizodiscina</taxon>
    </lineage>
</organism>
<dbReference type="OrthoDB" id="8062037at2759"/>
<dbReference type="PROSITE" id="PS50089">
    <property type="entry name" value="ZF_RING_2"/>
    <property type="match status" value="1"/>
</dbReference>
<keyword evidence="4" id="KW-1185">Reference proteome</keyword>
<feature type="domain" description="RING-type" evidence="2">
    <location>
        <begin position="49"/>
        <end position="91"/>
    </location>
</feature>
<protein>
    <recommendedName>
        <fullName evidence="2">RING-type domain-containing protein</fullName>
    </recommendedName>
</protein>
<sequence>MVYHTLEEHLANPHLTYFPIKQALINSLPVTVVSTDFKPQYGAWRDAHCGICLVDYEESDLVTTLPCGHYLHVDCCGELFLALKMDCPECRAQSFSPWATRAAMLEQEFNADTMADIDVESQDGDEDDEEAAIHTARTFAFARQIMCVSLTLALECPSTAGQERLVGHAGMVHQRVIGGLRADGEEYSGCWEMWKWLEDIAEHVLQDTCKEEERMAGLVEITAEEARDWVERAVSRCWLAQEEEVVKDREVTLPSALLLCAERRNAQCEEAWEQ</sequence>
<dbReference type="SMART" id="SM00184">
    <property type="entry name" value="RING"/>
    <property type="match status" value="1"/>
</dbReference>
<dbReference type="InterPro" id="IPR001841">
    <property type="entry name" value="Znf_RING"/>
</dbReference>
<name>A0A9P4M554_9PEZI</name>
<proteinExistence type="predicted"/>
<dbReference type="SUPFAM" id="SSF57850">
    <property type="entry name" value="RING/U-box"/>
    <property type="match status" value="1"/>
</dbReference>
<dbReference type="CDD" id="cd16448">
    <property type="entry name" value="RING-H2"/>
    <property type="match status" value="1"/>
</dbReference>
<dbReference type="EMBL" id="ML978127">
    <property type="protein sequence ID" value="KAF2098411.1"/>
    <property type="molecule type" value="Genomic_DNA"/>
</dbReference>
<dbReference type="GO" id="GO:0008270">
    <property type="term" value="F:zinc ion binding"/>
    <property type="evidence" value="ECO:0007669"/>
    <property type="project" value="UniProtKB-KW"/>
</dbReference>